<dbReference type="InterPro" id="IPR050795">
    <property type="entry name" value="Asn_Synthetase"/>
</dbReference>
<name>A0A2S0KJR7_9ACTN</name>
<dbReference type="PANTHER" id="PTHR11772">
    <property type="entry name" value="ASPARAGINE SYNTHETASE"/>
    <property type="match status" value="1"/>
</dbReference>
<evidence type="ECO:0000256" key="10">
    <source>
        <dbReference type="ARBA" id="ARBA00048741"/>
    </source>
</evidence>
<dbReference type="PANTHER" id="PTHR11772:SF2">
    <property type="entry name" value="ASPARAGINE SYNTHETASE [GLUTAMINE-HYDROLYZING]"/>
    <property type="match status" value="1"/>
</dbReference>
<dbReference type="InterPro" id="IPR014729">
    <property type="entry name" value="Rossmann-like_a/b/a_fold"/>
</dbReference>
<dbReference type="InterPro" id="IPR006426">
    <property type="entry name" value="Asn_synth_AEB"/>
</dbReference>
<dbReference type="EC" id="6.3.5.4" evidence="2"/>
<keyword evidence="7" id="KW-0061">Asparagine biosynthesis</keyword>
<keyword evidence="15" id="KW-1185">Reference proteome</keyword>
<keyword evidence="4" id="KW-0028">Amino-acid biosynthesis</keyword>
<evidence type="ECO:0000256" key="6">
    <source>
        <dbReference type="ARBA" id="ARBA00022840"/>
    </source>
</evidence>
<dbReference type="Pfam" id="PF13537">
    <property type="entry name" value="GATase_7"/>
    <property type="match status" value="1"/>
</dbReference>
<dbReference type="KEGG" id="git:C6V83_01945"/>
<keyword evidence="5 11" id="KW-0547">Nucleotide-binding</keyword>
<dbReference type="CDD" id="cd01991">
    <property type="entry name" value="Asn_synthase_B_C"/>
    <property type="match status" value="1"/>
</dbReference>
<evidence type="ECO:0000256" key="11">
    <source>
        <dbReference type="PIRSR" id="PIRSR001589-2"/>
    </source>
</evidence>
<dbReference type="CDD" id="cd00712">
    <property type="entry name" value="AsnB"/>
    <property type="match status" value="1"/>
</dbReference>
<keyword evidence="8" id="KW-0315">Glutamine amidotransferase</keyword>
<dbReference type="Proteomes" id="UP000239814">
    <property type="component" value="Chromosome"/>
</dbReference>
<evidence type="ECO:0000313" key="15">
    <source>
        <dbReference type="Proteomes" id="UP000239814"/>
    </source>
</evidence>
<dbReference type="InterPro" id="IPR029055">
    <property type="entry name" value="Ntn_hydrolases_N"/>
</dbReference>
<feature type="binding site" evidence="11">
    <location>
        <position position="240"/>
    </location>
    <ligand>
        <name>ATP</name>
        <dbReference type="ChEBI" id="CHEBI:30616"/>
    </ligand>
</feature>
<organism evidence="14 15">
    <name type="scientific">Gordonia iterans</name>
    <dbReference type="NCBI Taxonomy" id="1004901"/>
    <lineage>
        <taxon>Bacteria</taxon>
        <taxon>Bacillati</taxon>
        <taxon>Actinomycetota</taxon>
        <taxon>Actinomycetes</taxon>
        <taxon>Mycobacteriales</taxon>
        <taxon>Gordoniaceae</taxon>
        <taxon>Gordonia</taxon>
    </lineage>
</organism>
<proteinExistence type="inferred from homology"/>
<dbReference type="EMBL" id="CP027433">
    <property type="protein sequence ID" value="AVM01938.1"/>
    <property type="molecule type" value="Genomic_DNA"/>
</dbReference>
<feature type="binding site" evidence="11">
    <location>
        <position position="76"/>
    </location>
    <ligand>
        <name>L-glutamine</name>
        <dbReference type="ChEBI" id="CHEBI:58359"/>
    </ligand>
</feature>
<dbReference type="PIRSF" id="PIRSF001589">
    <property type="entry name" value="Asn_synthetase_glu-h"/>
    <property type="match status" value="1"/>
</dbReference>
<dbReference type="SUPFAM" id="SSF56235">
    <property type="entry name" value="N-terminal nucleophile aminohydrolases (Ntn hydrolases)"/>
    <property type="match status" value="1"/>
</dbReference>
<comment type="catalytic activity">
    <reaction evidence="10">
        <text>L-aspartate + L-glutamine + ATP + H2O = L-asparagine + L-glutamate + AMP + diphosphate + H(+)</text>
        <dbReference type="Rhea" id="RHEA:12228"/>
        <dbReference type="ChEBI" id="CHEBI:15377"/>
        <dbReference type="ChEBI" id="CHEBI:15378"/>
        <dbReference type="ChEBI" id="CHEBI:29985"/>
        <dbReference type="ChEBI" id="CHEBI:29991"/>
        <dbReference type="ChEBI" id="CHEBI:30616"/>
        <dbReference type="ChEBI" id="CHEBI:33019"/>
        <dbReference type="ChEBI" id="CHEBI:58048"/>
        <dbReference type="ChEBI" id="CHEBI:58359"/>
        <dbReference type="ChEBI" id="CHEBI:456215"/>
        <dbReference type="EC" id="6.3.5.4"/>
    </reaction>
</comment>
<evidence type="ECO:0000256" key="1">
    <source>
        <dbReference type="ARBA" id="ARBA00005752"/>
    </source>
</evidence>
<accession>A0A2S0KJR7</accession>
<keyword evidence="3" id="KW-0436">Ligase</keyword>
<comment type="similarity">
    <text evidence="1">Belongs to the asparagine synthetase family.</text>
</comment>
<dbReference type="GO" id="GO:0006529">
    <property type="term" value="P:asparagine biosynthetic process"/>
    <property type="evidence" value="ECO:0007669"/>
    <property type="project" value="UniProtKB-KW"/>
</dbReference>
<evidence type="ECO:0000259" key="13">
    <source>
        <dbReference type="PROSITE" id="PS51278"/>
    </source>
</evidence>
<dbReference type="SUPFAM" id="SSF52402">
    <property type="entry name" value="Adenine nucleotide alpha hydrolases-like"/>
    <property type="match status" value="1"/>
</dbReference>
<dbReference type="Gene3D" id="3.60.20.10">
    <property type="entry name" value="Glutamine Phosphoribosylpyrophosphate, subunit 1, domain 1"/>
    <property type="match status" value="1"/>
</dbReference>
<evidence type="ECO:0000256" key="5">
    <source>
        <dbReference type="ARBA" id="ARBA00022741"/>
    </source>
</evidence>
<evidence type="ECO:0000256" key="9">
    <source>
        <dbReference type="ARBA" id="ARBA00029440"/>
    </source>
</evidence>
<sequence>MMAAIAGRGESDERHSAPGVVAGTQRLKIVDREHARQPWRSSDGQWLLCYNGEVFNHGELRTELRARGHDLRSESDTEVVLAAFQEWGLDAVQHLRGEFAFAVVHLGTGEVYLARDPIGVKPLYYSWRHGRIHVASEVKALTGFGARISEVPPGHHGLTDGCSGPVLSPYFDLLDGRRAGEPIDDPDDAAALIRSTLDDAIEVRMNTDLPVGVVLSGGLDSSVVLTKVHERHPDCVAFTIGRPGSEDLAYARRLTADLGVRHEIIDLRPGQIGLPQIRRAIVQSELTEYGDVINAVVSIPLFERIRECGIKVVLTGDGSDELFGGYPMYHTIDANQADRLFVYKLRNLGRTELQRVDRSSMGQGVEARVPFLDKEMLDVAMRIPLTLKIAGEQEKWLVRRAYADVVPEYILRRPKAGMSYSSGLHDRARLFKPLFPGMYRRLAYDLHEPMRRDFDSVLEASGDDLDLAIASAVRRPDYRLGERVRDLAGAVRWNLQSALSGRVG</sequence>
<dbReference type="InterPro" id="IPR033738">
    <property type="entry name" value="AsnB_N"/>
</dbReference>
<feature type="domain" description="Glutamine amidotransferase type-2" evidence="13">
    <location>
        <begin position="1"/>
        <end position="162"/>
    </location>
</feature>
<dbReference type="InterPro" id="IPR001962">
    <property type="entry name" value="Asn_synthase"/>
</dbReference>
<dbReference type="OrthoDB" id="9763290at2"/>
<dbReference type="GO" id="GO:0005524">
    <property type="term" value="F:ATP binding"/>
    <property type="evidence" value="ECO:0007669"/>
    <property type="project" value="UniProtKB-KW"/>
</dbReference>
<keyword evidence="6 11" id="KW-0067">ATP-binding</keyword>
<comment type="pathway">
    <text evidence="9">Amino-acid biosynthesis.</text>
</comment>
<dbReference type="InterPro" id="IPR017932">
    <property type="entry name" value="GATase_2_dom"/>
</dbReference>
<dbReference type="GO" id="GO:0005829">
    <property type="term" value="C:cytosol"/>
    <property type="evidence" value="ECO:0007669"/>
    <property type="project" value="TreeGrafter"/>
</dbReference>
<evidence type="ECO:0000256" key="3">
    <source>
        <dbReference type="ARBA" id="ARBA00022598"/>
    </source>
</evidence>
<dbReference type="PROSITE" id="PS51278">
    <property type="entry name" value="GATASE_TYPE_2"/>
    <property type="match status" value="1"/>
</dbReference>
<dbReference type="GO" id="GO:0004066">
    <property type="term" value="F:asparagine synthase (glutamine-hydrolyzing) activity"/>
    <property type="evidence" value="ECO:0007669"/>
    <property type="project" value="UniProtKB-EC"/>
</dbReference>
<dbReference type="Gene3D" id="3.40.50.620">
    <property type="entry name" value="HUPs"/>
    <property type="match status" value="1"/>
</dbReference>
<evidence type="ECO:0000256" key="8">
    <source>
        <dbReference type="ARBA" id="ARBA00022962"/>
    </source>
</evidence>
<protein>
    <recommendedName>
        <fullName evidence="2">asparagine synthase (glutamine-hydrolyzing)</fullName>
        <ecNumber evidence="2">6.3.5.4</ecNumber>
    </recommendedName>
</protein>
<dbReference type="AlphaFoldDB" id="A0A2S0KJR7"/>
<evidence type="ECO:0000256" key="2">
    <source>
        <dbReference type="ARBA" id="ARBA00012737"/>
    </source>
</evidence>
<reference evidence="14 15" key="1">
    <citation type="submission" date="2018-03" db="EMBL/GenBank/DDBJ databases">
        <title>Characteristics and genome of n-alkane degrading marine bacteria Gordonia iterans isolated from crude oil contaminated in Tae-an, South Korea.</title>
        <authorList>
            <person name="Lee S.-S."/>
            <person name="Kim H."/>
        </authorList>
    </citation>
    <scope>NUCLEOTIDE SEQUENCE [LARGE SCALE GENOMIC DNA]</scope>
    <source>
        <strain evidence="14 15">Co17</strain>
    </source>
</reference>
<dbReference type="Pfam" id="PF00733">
    <property type="entry name" value="Asn_synthase"/>
    <property type="match status" value="2"/>
</dbReference>
<feature type="site" description="Important for beta-aspartyl-AMP intermediate formation" evidence="12">
    <location>
        <position position="317"/>
    </location>
</feature>
<evidence type="ECO:0000256" key="7">
    <source>
        <dbReference type="ARBA" id="ARBA00022888"/>
    </source>
</evidence>
<gene>
    <name evidence="14" type="ORF">C6V83_01945</name>
</gene>
<evidence type="ECO:0000313" key="14">
    <source>
        <dbReference type="EMBL" id="AVM01938.1"/>
    </source>
</evidence>
<evidence type="ECO:0000256" key="4">
    <source>
        <dbReference type="ARBA" id="ARBA00022605"/>
    </source>
</evidence>
<evidence type="ECO:0000256" key="12">
    <source>
        <dbReference type="PIRSR" id="PIRSR001589-3"/>
    </source>
</evidence>